<sequence>MSTPVTAETPESPEPSGPSLARETGRSAGKIGISLLVAIGLGYVFTFVSAIVLGPANNAVFASFWGILMGLGGALSPLEQELSRQSAVASVAGHRVGRSALRVLAVGMVAVAVVAAITLAVPVLNERFYGGHLELGIITLCGGIAFACQFATRGLLVGGNAIKPYSRLVVAEAAIRAVLMGLVVVSAISGITTFAIAAAAGSFAWLLFVRPARRMLDFEVDGEGWRPVTARMLVLLLGAGLTASVITGYPALVRVLAPGGDEQQIGILFAALQVSRVPLLLLTPLQALAVPTVVRLSGTADGMHRLRRLLAFGTLGTIGVGVLGVVVGWLIGPWLVELLFRSKYAGAQGWWIAGMVWGAVLLTALQLMTAVLVARTQANRVLVTWAVVAVATALVLVLVPGDTVLRAVLGLAIGPTAGLVVALGFVLRRPGNVPDAPGV</sequence>
<evidence type="ECO:0000256" key="2">
    <source>
        <dbReference type="ARBA" id="ARBA00022475"/>
    </source>
</evidence>
<feature type="transmembrane region" description="Helical" evidence="7">
    <location>
        <begin position="99"/>
        <end position="123"/>
    </location>
</feature>
<evidence type="ECO:0000256" key="3">
    <source>
        <dbReference type="ARBA" id="ARBA00022692"/>
    </source>
</evidence>
<protein>
    <submittedName>
        <fullName evidence="8">O-antigen/teichoic acid export membrane protein</fullName>
    </submittedName>
</protein>
<keyword evidence="3 7" id="KW-0812">Transmembrane</keyword>
<gene>
    <name evidence="8" type="ORF">BJY18_005141</name>
</gene>
<evidence type="ECO:0000256" key="1">
    <source>
        <dbReference type="ARBA" id="ARBA00004651"/>
    </source>
</evidence>
<feature type="transmembrane region" description="Helical" evidence="7">
    <location>
        <begin position="233"/>
        <end position="257"/>
    </location>
</feature>
<evidence type="ECO:0000313" key="8">
    <source>
        <dbReference type="EMBL" id="MBB4687656.1"/>
    </source>
</evidence>
<comment type="caution">
    <text evidence="8">The sequence shown here is derived from an EMBL/GenBank/DDBJ whole genome shotgun (WGS) entry which is preliminary data.</text>
</comment>
<accession>A0A840IYB2</accession>
<proteinExistence type="predicted"/>
<feature type="compositionally biased region" description="Low complexity" evidence="6">
    <location>
        <begin position="1"/>
        <end position="10"/>
    </location>
</feature>
<feature type="transmembrane region" description="Helical" evidence="7">
    <location>
        <begin position="31"/>
        <end position="53"/>
    </location>
</feature>
<dbReference type="PANTHER" id="PTHR30250:SF11">
    <property type="entry name" value="O-ANTIGEN TRANSPORTER-RELATED"/>
    <property type="match status" value="1"/>
</dbReference>
<dbReference type="PANTHER" id="PTHR30250">
    <property type="entry name" value="PST FAMILY PREDICTED COLANIC ACID TRANSPORTER"/>
    <property type="match status" value="1"/>
</dbReference>
<dbReference type="AlphaFoldDB" id="A0A840IYB2"/>
<feature type="transmembrane region" description="Helical" evidence="7">
    <location>
        <begin position="381"/>
        <end position="401"/>
    </location>
</feature>
<comment type="subcellular location">
    <subcellularLocation>
        <location evidence="1">Cell membrane</location>
        <topology evidence="1">Multi-pass membrane protein</topology>
    </subcellularLocation>
</comment>
<keyword evidence="9" id="KW-1185">Reference proteome</keyword>
<evidence type="ECO:0000256" key="7">
    <source>
        <dbReference type="SAM" id="Phobius"/>
    </source>
</evidence>
<feature type="transmembrane region" description="Helical" evidence="7">
    <location>
        <begin position="135"/>
        <end position="156"/>
    </location>
</feature>
<organism evidence="8 9">
    <name type="scientific">Amycolatopsis jiangsuensis</name>
    <dbReference type="NCBI Taxonomy" id="1181879"/>
    <lineage>
        <taxon>Bacteria</taxon>
        <taxon>Bacillati</taxon>
        <taxon>Actinomycetota</taxon>
        <taxon>Actinomycetes</taxon>
        <taxon>Pseudonocardiales</taxon>
        <taxon>Pseudonocardiaceae</taxon>
        <taxon>Amycolatopsis</taxon>
    </lineage>
</organism>
<evidence type="ECO:0000313" key="9">
    <source>
        <dbReference type="Proteomes" id="UP000581769"/>
    </source>
</evidence>
<feature type="transmembrane region" description="Helical" evidence="7">
    <location>
        <begin position="309"/>
        <end position="331"/>
    </location>
</feature>
<name>A0A840IYB2_9PSEU</name>
<keyword evidence="2" id="KW-1003">Cell membrane</keyword>
<dbReference type="InterPro" id="IPR050833">
    <property type="entry name" value="Poly_Biosynth_Transport"/>
</dbReference>
<dbReference type="EMBL" id="JACHMG010000001">
    <property type="protein sequence ID" value="MBB4687656.1"/>
    <property type="molecule type" value="Genomic_DNA"/>
</dbReference>
<evidence type="ECO:0000256" key="6">
    <source>
        <dbReference type="SAM" id="MobiDB-lite"/>
    </source>
</evidence>
<keyword evidence="4 7" id="KW-1133">Transmembrane helix</keyword>
<keyword evidence="5 7" id="KW-0472">Membrane</keyword>
<evidence type="ECO:0000256" key="4">
    <source>
        <dbReference type="ARBA" id="ARBA00022989"/>
    </source>
</evidence>
<dbReference type="RefSeq" id="WP_184782466.1">
    <property type="nucleotide sequence ID" value="NZ_JACHMG010000001.1"/>
</dbReference>
<feature type="region of interest" description="Disordered" evidence="6">
    <location>
        <begin position="1"/>
        <end position="23"/>
    </location>
</feature>
<feature type="transmembrane region" description="Helical" evidence="7">
    <location>
        <begin position="59"/>
        <end position="78"/>
    </location>
</feature>
<dbReference type="GO" id="GO:0005886">
    <property type="term" value="C:plasma membrane"/>
    <property type="evidence" value="ECO:0007669"/>
    <property type="project" value="UniProtKB-SubCell"/>
</dbReference>
<feature type="transmembrane region" description="Helical" evidence="7">
    <location>
        <begin position="407"/>
        <end position="427"/>
    </location>
</feature>
<dbReference type="Proteomes" id="UP000581769">
    <property type="component" value="Unassembled WGS sequence"/>
</dbReference>
<feature type="transmembrane region" description="Helical" evidence="7">
    <location>
        <begin position="351"/>
        <end position="374"/>
    </location>
</feature>
<reference evidence="8 9" key="1">
    <citation type="submission" date="2020-08" db="EMBL/GenBank/DDBJ databases">
        <title>Sequencing the genomes of 1000 actinobacteria strains.</title>
        <authorList>
            <person name="Klenk H.-P."/>
        </authorList>
    </citation>
    <scope>NUCLEOTIDE SEQUENCE [LARGE SCALE GENOMIC DNA]</scope>
    <source>
        <strain evidence="8 9">DSM 45859</strain>
    </source>
</reference>
<evidence type="ECO:0000256" key="5">
    <source>
        <dbReference type="ARBA" id="ARBA00023136"/>
    </source>
</evidence>